<protein>
    <recommendedName>
        <fullName evidence="3">tRNA threonylcarbamoyladenosine biosynthesis protein TsaE</fullName>
    </recommendedName>
    <alternativeName>
        <fullName evidence="10">t(6)A37 threonylcarbamoyladenosine biosynthesis protein TsaE</fullName>
    </alternativeName>
</protein>
<dbReference type="NCBIfam" id="TIGR00150">
    <property type="entry name" value="T6A_YjeE"/>
    <property type="match status" value="1"/>
</dbReference>
<dbReference type="AlphaFoldDB" id="A0A0G2Z6Z6"/>
<evidence type="ECO:0000256" key="5">
    <source>
        <dbReference type="ARBA" id="ARBA00022694"/>
    </source>
</evidence>
<evidence type="ECO:0000256" key="7">
    <source>
        <dbReference type="ARBA" id="ARBA00022741"/>
    </source>
</evidence>
<dbReference type="InterPro" id="IPR003442">
    <property type="entry name" value="T6A_TsaE"/>
</dbReference>
<dbReference type="PANTHER" id="PTHR33540">
    <property type="entry name" value="TRNA THREONYLCARBAMOYLADENOSINE BIOSYNTHESIS PROTEIN TSAE"/>
    <property type="match status" value="1"/>
</dbReference>
<comment type="similarity">
    <text evidence="2">Belongs to the TsaE family.</text>
</comment>
<gene>
    <name evidence="11" type="ORF">IX53_05340</name>
</gene>
<comment type="subcellular location">
    <subcellularLocation>
        <location evidence="1">Cytoplasm</location>
    </subcellularLocation>
</comment>
<organism evidence="11 12">
    <name type="scientific">Kosmotoga pacifica</name>
    <dbReference type="NCBI Taxonomy" id="1330330"/>
    <lineage>
        <taxon>Bacteria</taxon>
        <taxon>Thermotogati</taxon>
        <taxon>Thermotogota</taxon>
        <taxon>Thermotogae</taxon>
        <taxon>Kosmotogales</taxon>
        <taxon>Kosmotogaceae</taxon>
        <taxon>Kosmotoga</taxon>
    </lineage>
</organism>
<keyword evidence="12" id="KW-1185">Reference proteome</keyword>
<dbReference type="GO" id="GO:0005524">
    <property type="term" value="F:ATP binding"/>
    <property type="evidence" value="ECO:0007669"/>
    <property type="project" value="UniProtKB-KW"/>
</dbReference>
<sequence length="172" mass="19544">MERSDKKIYELGNVNEKTLRKLGRLLGQKLAGGEILLLFGNLGTGKTTFVKGMAEGLGINPDFVRSPTFTLINVYPGSRLQIVHADFYRLESEEEVEELGLEEMLDENSVLAIEWPEKAHLEGTKMLKIRLYYENELSRRLEIESNSDRLDGLLKEILSDLKTNTASSIDRR</sequence>
<dbReference type="PANTHER" id="PTHR33540:SF2">
    <property type="entry name" value="TRNA THREONYLCARBAMOYLADENOSINE BIOSYNTHESIS PROTEIN TSAE"/>
    <property type="match status" value="1"/>
</dbReference>
<dbReference type="GO" id="GO:0005737">
    <property type="term" value="C:cytoplasm"/>
    <property type="evidence" value="ECO:0007669"/>
    <property type="project" value="UniProtKB-SubCell"/>
</dbReference>
<evidence type="ECO:0000256" key="9">
    <source>
        <dbReference type="ARBA" id="ARBA00022842"/>
    </source>
</evidence>
<dbReference type="Gene3D" id="3.40.50.300">
    <property type="entry name" value="P-loop containing nucleotide triphosphate hydrolases"/>
    <property type="match status" value="1"/>
</dbReference>
<evidence type="ECO:0000256" key="8">
    <source>
        <dbReference type="ARBA" id="ARBA00022840"/>
    </source>
</evidence>
<evidence type="ECO:0000256" key="6">
    <source>
        <dbReference type="ARBA" id="ARBA00022723"/>
    </source>
</evidence>
<keyword evidence="5" id="KW-0819">tRNA processing</keyword>
<name>A0A0G2Z6Z6_9BACT</name>
<proteinExistence type="inferred from homology"/>
<keyword evidence="6" id="KW-0479">Metal-binding</keyword>
<evidence type="ECO:0000256" key="4">
    <source>
        <dbReference type="ARBA" id="ARBA00022490"/>
    </source>
</evidence>
<dbReference type="Proteomes" id="UP000035159">
    <property type="component" value="Chromosome"/>
</dbReference>
<accession>A0A0G2Z6Z6</accession>
<dbReference type="Pfam" id="PF02367">
    <property type="entry name" value="TsaE"/>
    <property type="match status" value="1"/>
</dbReference>
<dbReference type="EMBL" id="CP011232">
    <property type="protein sequence ID" value="AKI97337.1"/>
    <property type="molecule type" value="Genomic_DNA"/>
</dbReference>
<evidence type="ECO:0000256" key="10">
    <source>
        <dbReference type="ARBA" id="ARBA00032441"/>
    </source>
</evidence>
<evidence type="ECO:0000313" key="12">
    <source>
        <dbReference type="Proteomes" id="UP000035159"/>
    </source>
</evidence>
<evidence type="ECO:0000256" key="1">
    <source>
        <dbReference type="ARBA" id="ARBA00004496"/>
    </source>
</evidence>
<evidence type="ECO:0000313" key="11">
    <source>
        <dbReference type="EMBL" id="AKI97337.1"/>
    </source>
</evidence>
<dbReference type="KEGG" id="kpf:IX53_05340"/>
<dbReference type="OrthoDB" id="9815896at2"/>
<dbReference type="PATRIC" id="fig|1330330.3.peg.1071"/>
<keyword evidence="8" id="KW-0067">ATP-binding</keyword>
<keyword evidence="7" id="KW-0547">Nucleotide-binding</keyword>
<dbReference type="STRING" id="1330330.IX53_05340"/>
<evidence type="ECO:0000256" key="3">
    <source>
        <dbReference type="ARBA" id="ARBA00019010"/>
    </source>
</evidence>
<dbReference type="RefSeq" id="WP_047754471.1">
    <property type="nucleotide sequence ID" value="NZ_CAJUHA010000008.1"/>
</dbReference>
<dbReference type="SUPFAM" id="SSF52540">
    <property type="entry name" value="P-loop containing nucleoside triphosphate hydrolases"/>
    <property type="match status" value="1"/>
</dbReference>
<dbReference type="GO" id="GO:0002949">
    <property type="term" value="P:tRNA threonylcarbamoyladenosine modification"/>
    <property type="evidence" value="ECO:0007669"/>
    <property type="project" value="InterPro"/>
</dbReference>
<evidence type="ECO:0000256" key="2">
    <source>
        <dbReference type="ARBA" id="ARBA00007599"/>
    </source>
</evidence>
<keyword evidence="9" id="KW-0460">Magnesium</keyword>
<keyword evidence="4" id="KW-0963">Cytoplasm</keyword>
<dbReference type="GO" id="GO:0046872">
    <property type="term" value="F:metal ion binding"/>
    <property type="evidence" value="ECO:0007669"/>
    <property type="project" value="UniProtKB-KW"/>
</dbReference>
<dbReference type="InterPro" id="IPR027417">
    <property type="entry name" value="P-loop_NTPase"/>
</dbReference>
<reference evidence="11 12" key="1">
    <citation type="submission" date="2015-04" db="EMBL/GenBank/DDBJ databases">
        <title>Complete Genome Sequence of Kosmotoga pacifica SLHLJ1.</title>
        <authorList>
            <person name="Jiang L.J."/>
            <person name="Shao Z.Z."/>
            <person name="Jebbar M."/>
        </authorList>
    </citation>
    <scope>NUCLEOTIDE SEQUENCE [LARGE SCALE GENOMIC DNA]</scope>
    <source>
        <strain evidence="11 12">SLHLJ1</strain>
    </source>
</reference>